<protein>
    <submittedName>
        <fullName evidence="1">Uncharacterized protein</fullName>
    </submittedName>
</protein>
<accession>A0A4Y2V879</accession>
<reference evidence="1 2" key="1">
    <citation type="journal article" date="2019" name="Sci. Rep.">
        <title>Orb-weaving spider Araneus ventricosus genome elucidates the spidroin gene catalogue.</title>
        <authorList>
            <person name="Kono N."/>
            <person name="Nakamura H."/>
            <person name="Ohtoshi R."/>
            <person name="Moran D.A.P."/>
            <person name="Shinohara A."/>
            <person name="Yoshida Y."/>
            <person name="Fujiwara M."/>
            <person name="Mori M."/>
            <person name="Tomita M."/>
            <person name="Arakawa K."/>
        </authorList>
    </citation>
    <scope>NUCLEOTIDE SEQUENCE [LARGE SCALE GENOMIC DNA]</scope>
</reference>
<organism evidence="1 2">
    <name type="scientific">Araneus ventricosus</name>
    <name type="common">Orbweaver spider</name>
    <name type="synonym">Epeira ventricosa</name>
    <dbReference type="NCBI Taxonomy" id="182803"/>
    <lineage>
        <taxon>Eukaryota</taxon>
        <taxon>Metazoa</taxon>
        <taxon>Ecdysozoa</taxon>
        <taxon>Arthropoda</taxon>
        <taxon>Chelicerata</taxon>
        <taxon>Arachnida</taxon>
        <taxon>Araneae</taxon>
        <taxon>Araneomorphae</taxon>
        <taxon>Entelegynae</taxon>
        <taxon>Araneoidea</taxon>
        <taxon>Araneidae</taxon>
        <taxon>Araneus</taxon>
    </lineage>
</organism>
<keyword evidence="2" id="KW-1185">Reference proteome</keyword>
<comment type="caution">
    <text evidence="1">The sequence shown here is derived from an EMBL/GenBank/DDBJ whole genome shotgun (WGS) entry which is preliminary data.</text>
</comment>
<evidence type="ECO:0000313" key="2">
    <source>
        <dbReference type="Proteomes" id="UP000499080"/>
    </source>
</evidence>
<dbReference type="EMBL" id="BGPR01044084">
    <property type="protein sequence ID" value="GBO20768.1"/>
    <property type="molecule type" value="Genomic_DNA"/>
</dbReference>
<proteinExistence type="predicted"/>
<dbReference type="Proteomes" id="UP000499080">
    <property type="component" value="Unassembled WGS sequence"/>
</dbReference>
<dbReference type="AlphaFoldDB" id="A0A4Y2V879"/>
<name>A0A4Y2V879_ARAVE</name>
<evidence type="ECO:0000313" key="1">
    <source>
        <dbReference type="EMBL" id="GBO20768.1"/>
    </source>
</evidence>
<sequence>MQNLRRSFYDDIIVQLNTKKNLLDLFPESKYYYLLPSLNFEGGEHLYRDKIEVQRRPSKVQFLDCGICQRTLCLDRRFDERDKDHYCKRKHRTTFIRSLIDGIFFLVQ</sequence>
<gene>
    <name evidence="1" type="ORF">AVEN_240905_1</name>
</gene>